<accession>A0A5N8WAH1</accession>
<evidence type="ECO:0000256" key="1">
    <source>
        <dbReference type="SAM" id="MobiDB-lite"/>
    </source>
</evidence>
<evidence type="ECO:0000313" key="3">
    <source>
        <dbReference type="Proteomes" id="UP000326979"/>
    </source>
</evidence>
<dbReference type="RefSeq" id="WP_152789052.1">
    <property type="nucleotide sequence ID" value="NZ_BAABEQ010000143.1"/>
</dbReference>
<organism evidence="2 3">
    <name type="scientific">Streptomyces phyllanthi</name>
    <dbReference type="NCBI Taxonomy" id="1803180"/>
    <lineage>
        <taxon>Bacteria</taxon>
        <taxon>Bacillati</taxon>
        <taxon>Actinomycetota</taxon>
        <taxon>Actinomycetes</taxon>
        <taxon>Kitasatosporales</taxon>
        <taxon>Streptomycetaceae</taxon>
        <taxon>Streptomyces</taxon>
    </lineage>
</organism>
<comment type="caution">
    <text evidence="2">The sequence shown here is derived from an EMBL/GenBank/DDBJ whole genome shotgun (WGS) entry which is preliminary data.</text>
</comment>
<feature type="compositionally biased region" description="Basic and acidic residues" evidence="1">
    <location>
        <begin position="8"/>
        <end position="29"/>
    </location>
</feature>
<gene>
    <name evidence="2" type="ORF">FNH04_30780</name>
</gene>
<feature type="region of interest" description="Disordered" evidence="1">
    <location>
        <begin position="1"/>
        <end position="59"/>
    </location>
</feature>
<name>A0A5N8WAH1_9ACTN</name>
<dbReference type="OrthoDB" id="4311729at2"/>
<keyword evidence="3" id="KW-1185">Reference proteome</keyword>
<dbReference type="Proteomes" id="UP000326979">
    <property type="component" value="Unassembled WGS sequence"/>
</dbReference>
<dbReference type="EMBL" id="VJZE01000292">
    <property type="protein sequence ID" value="MPY44132.1"/>
    <property type="molecule type" value="Genomic_DNA"/>
</dbReference>
<sequence length="59" mass="6748">MAKNKNRKQADRQSRTSRPEHMEEQDGRSPMETQQTSIAQPQGNPADVARKKQKSFGHN</sequence>
<dbReference type="AlphaFoldDB" id="A0A5N8WAH1"/>
<reference evidence="2 3" key="1">
    <citation type="submission" date="2019-07" db="EMBL/GenBank/DDBJ databases">
        <title>New species of Amycolatopsis and Streptomyces.</title>
        <authorList>
            <person name="Duangmal K."/>
            <person name="Teo W.F.A."/>
            <person name="Lipun K."/>
        </authorList>
    </citation>
    <scope>NUCLEOTIDE SEQUENCE [LARGE SCALE GENOMIC DNA]</scope>
    <source>
        <strain evidence="2 3">TISTR 2346</strain>
    </source>
</reference>
<protein>
    <submittedName>
        <fullName evidence="2">Uncharacterized protein</fullName>
    </submittedName>
</protein>
<evidence type="ECO:0000313" key="2">
    <source>
        <dbReference type="EMBL" id="MPY44132.1"/>
    </source>
</evidence>
<feature type="compositionally biased region" description="Polar residues" evidence="1">
    <location>
        <begin position="31"/>
        <end position="43"/>
    </location>
</feature>
<proteinExistence type="predicted"/>